<organism evidence="1 2">
    <name type="scientific">Thauera sedimentorum</name>
    <dbReference type="NCBI Taxonomy" id="2767595"/>
    <lineage>
        <taxon>Bacteria</taxon>
        <taxon>Pseudomonadati</taxon>
        <taxon>Pseudomonadota</taxon>
        <taxon>Betaproteobacteria</taxon>
        <taxon>Rhodocyclales</taxon>
        <taxon>Zoogloeaceae</taxon>
        <taxon>Thauera</taxon>
    </lineage>
</organism>
<dbReference type="Proteomes" id="UP000603602">
    <property type="component" value="Unassembled WGS sequence"/>
</dbReference>
<evidence type="ECO:0000313" key="2">
    <source>
        <dbReference type="Proteomes" id="UP000603602"/>
    </source>
</evidence>
<accession>A0ABR9BBE8</accession>
<dbReference type="EMBL" id="JACYTO010000001">
    <property type="protein sequence ID" value="MBD8502762.1"/>
    <property type="molecule type" value="Genomic_DNA"/>
</dbReference>
<protein>
    <submittedName>
        <fullName evidence="1">Uncharacterized protein</fullName>
    </submittedName>
</protein>
<reference evidence="2" key="1">
    <citation type="submission" date="2023-07" db="EMBL/GenBank/DDBJ databases">
        <title>Thauera sp. CAU 1555 isolated from sand of Yaerae Beach.</title>
        <authorList>
            <person name="Kim W."/>
        </authorList>
    </citation>
    <scope>NUCLEOTIDE SEQUENCE [LARGE SCALE GENOMIC DNA]</scope>
    <source>
        <strain evidence="2">CAU 1555</strain>
    </source>
</reference>
<evidence type="ECO:0000313" key="1">
    <source>
        <dbReference type="EMBL" id="MBD8502762.1"/>
    </source>
</evidence>
<gene>
    <name evidence="1" type="ORF">IFO67_07670</name>
</gene>
<dbReference type="RefSeq" id="WP_187717523.1">
    <property type="nucleotide sequence ID" value="NZ_JACTAH010000001.1"/>
</dbReference>
<sequence length="47" mass="5036">MDVFFVLFGLVSVDLVQTLMANFELLNRCGVTVVAEGALHQLAGLAL</sequence>
<keyword evidence="2" id="KW-1185">Reference proteome</keyword>
<comment type="caution">
    <text evidence="1">The sequence shown here is derived from an EMBL/GenBank/DDBJ whole genome shotgun (WGS) entry which is preliminary data.</text>
</comment>
<proteinExistence type="predicted"/>
<name>A0ABR9BBE8_9RHOO</name>